<organism evidence="3 4">
    <name type="scientific">Pleomassaria siparia CBS 279.74</name>
    <dbReference type="NCBI Taxonomy" id="1314801"/>
    <lineage>
        <taxon>Eukaryota</taxon>
        <taxon>Fungi</taxon>
        <taxon>Dikarya</taxon>
        <taxon>Ascomycota</taxon>
        <taxon>Pezizomycotina</taxon>
        <taxon>Dothideomycetes</taxon>
        <taxon>Pleosporomycetidae</taxon>
        <taxon>Pleosporales</taxon>
        <taxon>Pleomassariaceae</taxon>
        <taxon>Pleomassaria</taxon>
    </lineage>
</organism>
<evidence type="ECO:0000256" key="2">
    <source>
        <dbReference type="SAM" id="Phobius"/>
    </source>
</evidence>
<evidence type="ECO:0000313" key="4">
    <source>
        <dbReference type="Proteomes" id="UP000799428"/>
    </source>
</evidence>
<gene>
    <name evidence="3" type="ORF">K504DRAFT_502278</name>
</gene>
<dbReference type="Proteomes" id="UP000799428">
    <property type="component" value="Unassembled WGS sequence"/>
</dbReference>
<evidence type="ECO:0000313" key="3">
    <source>
        <dbReference type="EMBL" id="KAF2709554.1"/>
    </source>
</evidence>
<proteinExistence type="predicted"/>
<feature type="compositionally biased region" description="Low complexity" evidence="1">
    <location>
        <begin position="158"/>
        <end position="179"/>
    </location>
</feature>
<keyword evidence="2" id="KW-0812">Transmembrane</keyword>
<dbReference type="AlphaFoldDB" id="A0A6G1K9R2"/>
<protein>
    <recommendedName>
        <fullName evidence="5">Mid2 domain-containing protein</fullName>
    </recommendedName>
</protein>
<evidence type="ECO:0000256" key="1">
    <source>
        <dbReference type="SAM" id="MobiDB-lite"/>
    </source>
</evidence>
<reference evidence="3" key="1">
    <citation type="journal article" date="2020" name="Stud. Mycol.">
        <title>101 Dothideomycetes genomes: a test case for predicting lifestyles and emergence of pathogens.</title>
        <authorList>
            <person name="Haridas S."/>
            <person name="Albert R."/>
            <person name="Binder M."/>
            <person name="Bloem J."/>
            <person name="Labutti K."/>
            <person name="Salamov A."/>
            <person name="Andreopoulos B."/>
            <person name="Baker S."/>
            <person name="Barry K."/>
            <person name="Bills G."/>
            <person name="Bluhm B."/>
            <person name="Cannon C."/>
            <person name="Castanera R."/>
            <person name="Culley D."/>
            <person name="Daum C."/>
            <person name="Ezra D."/>
            <person name="Gonzalez J."/>
            <person name="Henrissat B."/>
            <person name="Kuo A."/>
            <person name="Liang C."/>
            <person name="Lipzen A."/>
            <person name="Lutzoni F."/>
            <person name="Magnuson J."/>
            <person name="Mondo S."/>
            <person name="Nolan M."/>
            <person name="Ohm R."/>
            <person name="Pangilinan J."/>
            <person name="Park H.-J."/>
            <person name="Ramirez L."/>
            <person name="Alfaro M."/>
            <person name="Sun H."/>
            <person name="Tritt A."/>
            <person name="Yoshinaga Y."/>
            <person name="Zwiers L.-H."/>
            <person name="Turgeon B."/>
            <person name="Goodwin S."/>
            <person name="Spatafora J."/>
            <person name="Crous P."/>
            <person name="Grigoriev I."/>
        </authorList>
    </citation>
    <scope>NUCLEOTIDE SEQUENCE</scope>
    <source>
        <strain evidence="3">CBS 279.74</strain>
    </source>
</reference>
<dbReference type="OrthoDB" id="5215637at2759"/>
<feature type="region of interest" description="Disordered" evidence="1">
    <location>
        <begin position="158"/>
        <end position="210"/>
    </location>
</feature>
<evidence type="ECO:0008006" key="5">
    <source>
        <dbReference type="Google" id="ProtNLM"/>
    </source>
</evidence>
<feature type="compositionally biased region" description="Polar residues" evidence="1">
    <location>
        <begin position="180"/>
        <end position="205"/>
    </location>
</feature>
<accession>A0A6G1K9R2</accession>
<dbReference type="EMBL" id="MU005770">
    <property type="protein sequence ID" value="KAF2709554.1"/>
    <property type="molecule type" value="Genomic_DNA"/>
</dbReference>
<name>A0A6G1K9R2_9PLEO</name>
<keyword evidence="2" id="KW-0472">Membrane</keyword>
<feature type="region of interest" description="Disordered" evidence="1">
    <location>
        <begin position="286"/>
        <end position="316"/>
    </location>
</feature>
<keyword evidence="2" id="KW-1133">Transmembrane helix</keyword>
<feature type="transmembrane region" description="Helical" evidence="2">
    <location>
        <begin position="212"/>
        <end position="235"/>
    </location>
</feature>
<keyword evidence="4" id="KW-1185">Reference proteome</keyword>
<sequence>MALSYSDARNPTQCYFPKGQLSTDTVCDTSASVSLCCASSHICLSNGLCAVEATGDTGIRYGRGACTDKTWKSPLCPPVCHLNQETATNSSAYDFRAGGVRVWECGTQGFVEEAAYCCESKGERQRCCSTSSAVFRLVGATEGLFTGSAFATSSIFTSPTSTASASSASGAMTGSDTTSQLVSTATTDSPLLPTATNTQTPSNNGTRKDNRLGIGAGVGGALGGCLLVAFIVFLFRWQMKKNAKAVESLRQEILQGKEGESGRTAHGYYGSTRVELSETKHLNEMPTHQNPIELPDSEQAHELPQPHSTRRSNGSL</sequence>